<evidence type="ECO:0000256" key="1">
    <source>
        <dbReference type="ARBA" id="ARBA00001561"/>
    </source>
</evidence>
<dbReference type="Pfam" id="PF01520">
    <property type="entry name" value="Amidase_3"/>
    <property type="match status" value="1"/>
</dbReference>
<dbReference type="EC" id="3.5.1.28" evidence="2"/>
<dbReference type="InterPro" id="IPR050695">
    <property type="entry name" value="N-acetylmuramoyl_amidase_3"/>
</dbReference>
<reference evidence="6 7" key="1">
    <citation type="submission" date="2017-08" db="EMBL/GenBank/DDBJ databases">
        <authorList>
            <person name="de Groot N.N."/>
        </authorList>
    </citation>
    <scope>NUCLEOTIDE SEQUENCE [LARGE SCALE GENOMIC DNA]</scope>
    <source>
        <strain evidence="6 7">USBA 352</strain>
    </source>
</reference>
<dbReference type="PANTHER" id="PTHR30404:SF0">
    <property type="entry name" value="N-ACETYLMURAMOYL-L-ALANINE AMIDASE AMIC"/>
    <property type="match status" value="1"/>
</dbReference>
<evidence type="ECO:0000256" key="4">
    <source>
        <dbReference type="SAM" id="SignalP"/>
    </source>
</evidence>
<feature type="signal peptide" evidence="4">
    <location>
        <begin position="1"/>
        <end position="26"/>
    </location>
</feature>
<dbReference type="InterPro" id="IPR002508">
    <property type="entry name" value="MurNAc-LAA_cat"/>
</dbReference>
<evidence type="ECO:0000259" key="5">
    <source>
        <dbReference type="SMART" id="SM00646"/>
    </source>
</evidence>
<dbReference type="PANTHER" id="PTHR30404">
    <property type="entry name" value="N-ACETYLMURAMOYL-L-ALANINE AMIDASE"/>
    <property type="match status" value="1"/>
</dbReference>
<dbReference type="GO" id="GO:0008745">
    <property type="term" value="F:N-acetylmuramoyl-L-alanine amidase activity"/>
    <property type="evidence" value="ECO:0007669"/>
    <property type="project" value="UniProtKB-EC"/>
</dbReference>
<keyword evidence="7" id="KW-1185">Reference proteome</keyword>
<name>A0A285TN12_9HYPH</name>
<evidence type="ECO:0000256" key="2">
    <source>
        <dbReference type="ARBA" id="ARBA00011901"/>
    </source>
</evidence>
<dbReference type="RefSeq" id="WP_228189192.1">
    <property type="nucleotide sequence ID" value="NZ_JAJGNR010000008.1"/>
</dbReference>
<gene>
    <name evidence="6" type="ORF">SAMN05421512_113121</name>
</gene>
<dbReference type="Proteomes" id="UP000219331">
    <property type="component" value="Unassembled WGS sequence"/>
</dbReference>
<evidence type="ECO:0000313" key="6">
    <source>
        <dbReference type="EMBL" id="SOC23981.1"/>
    </source>
</evidence>
<dbReference type="Gene3D" id="3.40.630.40">
    <property type="entry name" value="Zn-dependent exopeptidases"/>
    <property type="match status" value="1"/>
</dbReference>
<dbReference type="GO" id="GO:0030288">
    <property type="term" value="C:outer membrane-bounded periplasmic space"/>
    <property type="evidence" value="ECO:0007669"/>
    <property type="project" value="TreeGrafter"/>
</dbReference>
<comment type="catalytic activity">
    <reaction evidence="1">
        <text>Hydrolyzes the link between N-acetylmuramoyl residues and L-amino acid residues in certain cell-wall glycopeptides.</text>
        <dbReference type="EC" id="3.5.1.28"/>
    </reaction>
</comment>
<dbReference type="AlphaFoldDB" id="A0A285TN12"/>
<organism evidence="6 7">
    <name type="scientific">Stappia indica</name>
    <dbReference type="NCBI Taxonomy" id="538381"/>
    <lineage>
        <taxon>Bacteria</taxon>
        <taxon>Pseudomonadati</taxon>
        <taxon>Pseudomonadota</taxon>
        <taxon>Alphaproteobacteria</taxon>
        <taxon>Hyphomicrobiales</taxon>
        <taxon>Stappiaceae</taxon>
        <taxon>Stappia</taxon>
    </lineage>
</organism>
<dbReference type="CDD" id="cd02696">
    <property type="entry name" value="MurNAc-LAA"/>
    <property type="match status" value="1"/>
</dbReference>
<dbReference type="InterPro" id="IPR021731">
    <property type="entry name" value="AMIN_dom"/>
</dbReference>
<feature type="domain" description="MurNAc-LAA" evidence="5">
    <location>
        <begin position="243"/>
        <end position="399"/>
    </location>
</feature>
<accession>A0A285TN12</accession>
<feature type="chain" id="PRO_5013307106" description="N-acetylmuramoyl-L-alanine amidase" evidence="4">
    <location>
        <begin position="27"/>
        <end position="430"/>
    </location>
</feature>
<evidence type="ECO:0000313" key="7">
    <source>
        <dbReference type="Proteomes" id="UP000219331"/>
    </source>
</evidence>
<sequence length="430" mass="46252">MTIFARMTWLLALAAGLALPAGPVAAETAAAPQATKAGGPAVAREARVAGDATRTRFIMDLSAPVEFAVSTLSDPYRVVIDLPQVSFDLPPTAGQDGRGLITAWRFGMFAAGKSRIVLDASGPVSVDKSFVLPPVSDQPARLVLDLVGTTRETFLASAQAPAPLVSRKGDKLTAVRRRDKPLIVLDPGHGGIDTGARGTSGTLEKAVVLDFARLLRDKLVASGRYEVHMTRDEDIFIPLRERVHIAREMEADLLLSVHADSVRIGRDQVRGAGVYTLSENASDEIAAALAERENRSDVIAGIDLANEPGDVTDILIDLARQETKKFSFLFAHTLVNELRGTAQLVKNPHRSAGFRVLTAHDVPSALVELGYLSNRLDEKLMTTDEWRGRMSQALVSAIDGYFGRRFGDGAMQMSRSTAGHAAAEPKEQVE</sequence>
<dbReference type="EMBL" id="OBML01000013">
    <property type="protein sequence ID" value="SOC23981.1"/>
    <property type="molecule type" value="Genomic_DNA"/>
</dbReference>
<keyword evidence="4" id="KW-0732">Signal</keyword>
<proteinExistence type="predicted"/>
<protein>
    <recommendedName>
        <fullName evidence="2">N-acetylmuramoyl-L-alanine amidase</fullName>
        <ecNumber evidence="2">3.5.1.28</ecNumber>
    </recommendedName>
</protein>
<evidence type="ECO:0000256" key="3">
    <source>
        <dbReference type="ARBA" id="ARBA00022801"/>
    </source>
</evidence>
<dbReference type="STRING" id="538381.GCA_001696535_00601"/>
<dbReference type="Pfam" id="PF11741">
    <property type="entry name" value="AMIN"/>
    <property type="match status" value="1"/>
</dbReference>
<dbReference type="GO" id="GO:0009253">
    <property type="term" value="P:peptidoglycan catabolic process"/>
    <property type="evidence" value="ECO:0007669"/>
    <property type="project" value="InterPro"/>
</dbReference>
<dbReference type="SMART" id="SM00646">
    <property type="entry name" value="Ami_3"/>
    <property type="match status" value="1"/>
</dbReference>
<keyword evidence="3" id="KW-0378">Hydrolase</keyword>
<dbReference type="Gene3D" id="2.60.40.3500">
    <property type="match status" value="1"/>
</dbReference>
<dbReference type="SUPFAM" id="SSF53187">
    <property type="entry name" value="Zn-dependent exopeptidases"/>
    <property type="match status" value="1"/>
</dbReference>